<dbReference type="PANTHER" id="PTHR36837">
    <property type="entry name" value="POLY(3-HYDROXYALKANOATE) POLYMERASE SUBUNIT PHAC"/>
    <property type="match status" value="1"/>
</dbReference>
<protein>
    <submittedName>
        <fullName evidence="6">Polyhydroxyalkanoate synthase</fullName>
    </submittedName>
</protein>
<dbReference type="Pfam" id="PF07167">
    <property type="entry name" value="PhaC_N"/>
    <property type="match status" value="1"/>
</dbReference>
<proteinExistence type="predicted"/>
<keyword evidence="2" id="KW-0012">Acyltransferase</keyword>
<dbReference type="PANTHER" id="PTHR36837:SF5">
    <property type="entry name" value="POLY-3-HYDROXYBUTYRATE SYNTHASE"/>
    <property type="match status" value="1"/>
</dbReference>
<dbReference type="STRING" id="1054996.SAMN05444414_12011"/>
<feature type="compositionally biased region" description="Polar residues" evidence="3">
    <location>
        <begin position="27"/>
        <end position="41"/>
    </location>
</feature>
<dbReference type="Pfam" id="PF12551">
    <property type="entry name" value="PHBC_N"/>
    <property type="match status" value="1"/>
</dbReference>
<accession>A0A1M7BPP3</accession>
<feature type="domain" description="Poly-beta-hydroxybutyrate polymerase N-terminal" evidence="4">
    <location>
        <begin position="123"/>
        <end position="292"/>
    </location>
</feature>
<dbReference type="Gene3D" id="3.40.50.1820">
    <property type="entry name" value="alpha/beta hydrolase"/>
    <property type="match status" value="1"/>
</dbReference>
<reference evidence="7" key="1">
    <citation type="submission" date="2016-11" db="EMBL/GenBank/DDBJ databases">
        <authorList>
            <person name="Varghese N."/>
            <person name="Submissions S."/>
        </authorList>
    </citation>
    <scope>NUCLEOTIDE SEQUENCE [LARGE SCALE GENOMIC DNA]</scope>
    <source>
        <strain evidence="7">DSM 29327</strain>
    </source>
</reference>
<dbReference type="EMBL" id="FRBN01000020">
    <property type="protein sequence ID" value="SHL56816.1"/>
    <property type="molecule type" value="Genomic_DNA"/>
</dbReference>
<feature type="domain" description="Poly-beta-hydroxybutyrate polymerase N-terminal" evidence="5">
    <location>
        <begin position="46"/>
        <end position="85"/>
    </location>
</feature>
<feature type="region of interest" description="Disordered" evidence="3">
    <location>
        <begin position="1"/>
        <end position="41"/>
    </location>
</feature>
<evidence type="ECO:0000256" key="1">
    <source>
        <dbReference type="ARBA" id="ARBA00022679"/>
    </source>
</evidence>
<evidence type="ECO:0000256" key="3">
    <source>
        <dbReference type="SAM" id="MobiDB-lite"/>
    </source>
</evidence>
<evidence type="ECO:0000313" key="6">
    <source>
        <dbReference type="EMBL" id="SHL56816.1"/>
    </source>
</evidence>
<dbReference type="InterPro" id="IPR010941">
    <property type="entry name" value="PhaC_N"/>
</dbReference>
<keyword evidence="7" id="KW-1185">Reference proteome</keyword>
<dbReference type="AlphaFoldDB" id="A0A1M7BPP3"/>
<evidence type="ECO:0000259" key="5">
    <source>
        <dbReference type="Pfam" id="PF12551"/>
    </source>
</evidence>
<dbReference type="InterPro" id="IPR051321">
    <property type="entry name" value="PHA/PHB_synthase"/>
</dbReference>
<dbReference type="GO" id="GO:0016746">
    <property type="term" value="F:acyltransferase activity"/>
    <property type="evidence" value="ECO:0007669"/>
    <property type="project" value="UniProtKB-KW"/>
</dbReference>
<name>A0A1M7BPP3_9RHOB</name>
<dbReference type="InterPro" id="IPR022211">
    <property type="entry name" value="PHBC_N"/>
</dbReference>
<organism evidence="6 7">
    <name type="scientific">Roseovarius marisflavi</name>
    <dbReference type="NCBI Taxonomy" id="1054996"/>
    <lineage>
        <taxon>Bacteria</taxon>
        <taxon>Pseudomonadati</taxon>
        <taxon>Pseudomonadota</taxon>
        <taxon>Alphaproteobacteria</taxon>
        <taxon>Rhodobacterales</taxon>
        <taxon>Roseobacteraceae</taxon>
        <taxon>Roseovarius</taxon>
    </lineage>
</organism>
<evidence type="ECO:0000313" key="7">
    <source>
        <dbReference type="Proteomes" id="UP000184191"/>
    </source>
</evidence>
<dbReference type="Proteomes" id="UP000184191">
    <property type="component" value="Unassembled WGS sequence"/>
</dbReference>
<gene>
    <name evidence="6" type="ORF">SAMN05444414_12011</name>
</gene>
<keyword evidence="1" id="KW-0808">Transferase</keyword>
<dbReference type="SUPFAM" id="SSF53474">
    <property type="entry name" value="alpha/beta-Hydrolases"/>
    <property type="match status" value="1"/>
</dbReference>
<sequence>MASITSLQDKKRSKQKVDVQANAHGRPTSTKMDNSPLAQSHTTMEQALDKGLKATLAKFTAGLSPIALVSAYGDWALHLATAPGKRLQLVEKAGKKTWRLANYAASCALNPDTGETCIEPLPQDRRFRGESWQHWPYNVMYQGFLLNQQWWHNATTGVEGMTSQHEDEVSFAARQILDVFSPSNYVLTNPEILDKTYREGGMNLFRGWQNLIEDLTRLNTGKKPVGLDDFEVGRNMATTPGKVVYRNRLIELIQYAPTTEKVHPEPILIVPAWIMKYYILDLGDKNSLVRFLTAQGFTVFMISWKNPDAEDRDLGMADYVSLGVMDALDAVETISGGQKVHALGYCLGGTLLSVAAAAMARDKDDRLKSLTFLATQTDFTEAGELMLFINDSQLSFLEDMMWDQGYLDTKQMAGTFQLLRSNDLIWSRIVHEYLMGERSQMTDLTAWNADATRMPYRMHSEYLRQMFLKNNLAEGRYLVDGRPIAISDIRAPVFLVGTEWDHVAPWHSVYKFNLLSDTDVTFLLTNGGHNAGIISEPGHPRRHYRVREKAKDDTYTDPDRWMAETDTVEGSWWPVLAKWLSQKSGKRVAPPPLGAPDKGYPPLCDTPGTYVYQE</sequence>
<dbReference type="GO" id="GO:0042619">
    <property type="term" value="P:poly-hydroxybutyrate biosynthetic process"/>
    <property type="evidence" value="ECO:0007669"/>
    <property type="project" value="InterPro"/>
</dbReference>
<evidence type="ECO:0000259" key="4">
    <source>
        <dbReference type="Pfam" id="PF07167"/>
    </source>
</evidence>
<dbReference type="InterPro" id="IPR029058">
    <property type="entry name" value="AB_hydrolase_fold"/>
</dbReference>
<evidence type="ECO:0000256" key="2">
    <source>
        <dbReference type="ARBA" id="ARBA00023315"/>
    </source>
</evidence>